<evidence type="ECO:0000256" key="10">
    <source>
        <dbReference type="SAM" id="Phobius"/>
    </source>
</evidence>
<keyword evidence="7" id="KW-0418">Kinase</keyword>
<evidence type="ECO:0000313" key="13">
    <source>
        <dbReference type="Proteomes" id="UP000290244"/>
    </source>
</evidence>
<dbReference type="Gene3D" id="3.30.565.10">
    <property type="entry name" value="Histidine kinase-like ATPase, C-terminal domain"/>
    <property type="match status" value="1"/>
</dbReference>
<dbReference type="OrthoDB" id="9809567at2"/>
<evidence type="ECO:0000256" key="7">
    <source>
        <dbReference type="ARBA" id="ARBA00022777"/>
    </source>
</evidence>
<keyword evidence="9 10" id="KW-0472">Membrane</keyword>
<dbReference type="PANTHER" id="PTHR45436">
    <property type="entry name" value="SENSOR HISTIDINE KINASE YKOH"/>
    <property type="match status" value="1"/>
</dbReference>
<evidence type="ECO:0000256" key="5">
    <source>
        <dbReference type="ARBA" id="ARBA00022679"/>
    </source>
</evidence>
<dbReference type="PRINTS" id="PR00344">
    <property type="entry name" value="BCTRLSENSOR"/>
</dbReference>
<dbReference type="EMBL" id="CP034759">
    <property type="protein sequence ID" value="QBG34499.1"/>
    <property type="molecule type" value="Genomic_DNA"/>
</dbReference>
<reference evidence="12 13" key="1">
    <citation type="submission" date="2018-12" db="EMBL/GenBank/DDBJ databases">
        <title>Complete genome of Litorilituus sediminis.</title>
        <authorList>
            <person name="Liu A."/>
            <person name="Rong J."/>
        </authorList>
    </citation>
    <scope>NUCLEOTIDE SEQUENCE [LARGE SCALE GENOMIC DNA]</scope>
    <source>
        <strain evidence="12 13">JCM 17549</strain>
    </source>
</reference>
<dbReference type="PANTHER" id="PTHR45436:SF4">
    <property type="entry name" value="SENSOR PROTEIN PHOQ"/>
    <property type="match status" value="1"/>
</dbReference>
<dbReference type="InterPro" id="IPR050428">
    <property type="entry name" value="TCS_sensor_his_kinase"/>
</dbReference>
<name>A0A4P6P3F2_9GAMM</name>
<dbReference type="GO" id="GO:0000160">
    <property type="term" value="P:phosphorelay signal transduction system"/>
    <property type="evidence" value="ECO:0007669"/>
    <property type="project" value="TreeGrafter"/>
</dbReference>
<dbReference type="Proteomes" id="UP000290244">
    <property type="component" value="Chromosome"/>
</dbReference>
<dbReference type="Pfam" id="PF02518">
    <property type="entry name" value="HATPase_c"/>
    <property type="match status" value="1"/>
</dbReference>
<evidence type="ECO:0000256" key="9">
    <source>
        <dbReference type="ARBA" id="ARBA00023136"/>
    </source>
</evidence>
<keyword evidence="13" id="KW-1185">Reference proteome</keyword>
<dbReference type="KEGG" id="lsd:EMK97_01475"/>
<organism evidence="12 13">
    <name type="scientific">Litorilituus sediminis</name>
    <dbReference type="NCBI Taxonomy" id="718192"/>
    <lineage>
        <taxon>Bacteria</taxon>
        <taxon>Pseudomonadati</taxon>
        <taxon>Pseudomonadota</taxon>
        <taxon>Gammaproteobacteria</taxon>
        <taxon>Alteromonadales</taxon>
        <taxon>Colwelliaceae</taxon>
        <taxon>Litorilituus</taxon>
    </lineage>
</organism>
<dbReference type="GO" id="GO:0005886">
    <property type="term" value="C:plasma membrane"/>
    <property type="evidence" value="ECO:0007669"/>
    <property type="project" value="TreeGrafter"/>
</dbReference>
<dbReference type="GO" id="GO:0005524">
    <property type="term" value="F:ATP binding"/>
    <property type="evidence" value="ECO:0007669"/>
    <property type="project" value="UniProtKB-KW"/>
</dbReference>
<evidence type="ECO:0000256" key="4">
    <source>
        <dbReference type="ARBA" id="ARBA00022553"/>
    </source>
</evidence>
<dbReference type="InterPro" id="IPR004358">
    <property type="entry name" value="Sig_transdc_His_kin-like_C"/>
</dbReference>
<evidence type="ECO:0000256" key="3">
    <source>
        <dbReference type="ARBA" id="ARBA00012438"/>
    </source>
</evidence>
<keyword evidence="5" id="KW-0808">Transferase</keyword>
<evidence type="ECO:0000256" key="1">
    <source>
        <dbReference type="ARBA" id="ARBA00000085"/>
    </source>
</evidence>
<accession>A0A4P6P3F2</accession>
<dbReference type="RefSeq" id="WP_130598765.1">
    <property type="nucleotide sequence ID" value="NZ_CP034759.1"/>
</dbReference>
<evidence type="ECO:0000256" key="8">
    <source>
        <dbReference type="ARBA" id="ARBA00022989"/>
    </source>
</evidence>
<keyword evidence="4" id="KW-0597">Phosphoprotein</keyword>
<feature type="transmembrane region" description="Helical" evidence="10">
    <location>
        <begin position="188"/>
        <end position="209"/>
    </location>
</feature>
<dbReference type="Gene3D" id="1.10.287.130">
    <property type="match status" value="1"/>
</dbReference>
<comment type="subcellular location">
    <subcellularLocation>
        <location evidence="2">Membrane</location>
    </subcellularLocation>
</comment>
<dbReference type="SMART" id="SM00387">
    <property type="entry name" value="HATPase_c"/>
    <property type="match status" value="1"/>
</dbReference>
<gene>
    <name evidence="12" type="ORF">EMK97_01475</name>
</gene>
<keyword evidence="8 10" id="KW-1133">Transmembrane helix</keyword>
<dbReference type="SUPFAM" id="SSF55874">
    <property type="entry name" value="ATPase domain of HSP90 chaperone/DNA topoisomerase II/histidine kinase"/>
    <property type="match status" value="1"/>
</dbReference>
<feature type="transmembrane region" description="Helical" evidence="10">
    <location>
        <begin position="12"/>
        <end position="33"/>
    </location>
</feature>
<dbReference type="InterPro" id="IPR005467">
    <property type="entry name" value="His_kinase_dom"/>
</dbReference>
<dbReference type="GO" id="GO:0004673">
    <property type="term" value="F:protein histidine kinase activity"/>
    <property type="evidence" value="ECO:0007669"/>
    <property type="project" value="UniProtKB-EC"/>
</dbReference>
<proteinExistence type="predicted"/>
<sequence>MFKNQLRHSLKLRLIVSAGLMIILLLPTIGVILSNVFETRLTRSVENELSAYSYSILAVAEVENGYLLMPEQLLENQFNISQSGLYALIKPIKTGEKTSKLLQEEHALWQSPSLLAVMNIPLLPQPEVGKNSFTTVQFEQQSYFVYSYSVSFNYLISENDSGELPFTVHIIKDKQPLDALVAQFQQQLILWLIILMVALMLIQAIWLKWTLKPLASLKHELAEIEQGKQDALSNSYPIEITPLTTQVNLLLKTEQAQRKRYRNALSDLAHSLKTPLAVIQSQQEDFTGNAEQLHIINQIIEHQLKRAQSAGDSSWHIGVQVAEVIKPLLNSLTKIYHDKAIRFDVQGDDEVIFKGDKADLFEILGNVLDNACKAAKTCVAVSILVEQHHLSFIIADDGAGITEQQAELIMSRGVRADTYQQGHGIGLAIVRDLLASYQGSITIGRSDKLGGAEFFIQFPYQHR</sequence>
<dbReference type="AlphaFoldDB" id="A0A4P6P3F2"/>
<feature type="domain" description="Histidine kinase" evidence="11">
    <location>
        <begin position="267"/>
        <end position="462"/>
    </location>
</feature>
<dbReference type="EC" id="2.7.13.3" evidence="3"/>
<evidence type="ECO:0000256" key="6">
    <source>
        <dbReference type="ARBA" id="ARBA00022692"/>
    </source>
</evidence>
<dbReference type="InterPro" id="IPR003594">
    <property type="entry name" value="HATPase_dom"/>
</dbReference>
<evidence type="ECO:0000259" key="11">
    <source>
        <dbReference type="PROSITE" id="PS50109"/>
    </source>
</evidence>
<evidence type="ECO:0000256" key="2">
    <source>
        <dbReference type="ARBA" id="ARBA00004370"/>
    </source>
</evidence>
<comment type="catalytic activity">
    <reaction evidence="1">
        <text>ATP + protein L-histidine = ADP + protein N-phospho-L-histidine.</text>
        <dbReference type="EC" id="2.7.13.3"/>
    </reaction>
</comment>
<keyword evidence="6 10" id="KW-0812">Transmembrane</keyword>
<dbReference type="InterPro" id="IPR036890">
    <property type="entry name" value="HATPase_C_sf"/>
</dbReference>
<dbReference type="PROSITE" id="PS50109">
    <property type="entry name" value="HIS_KIN"/>
    <property type="match status" value="1"/>
</dbReference>
<protein>
    <recommendedName>
        <fullName evidence="3">histidine kinase</fullName>
        <ecNumber evidence="3">2.7.13.3</ecNumber>
    </recommendedName>
</protein>
<evidence type="ECO:0000313" key="12">
    <source>
        <dbReference type="EMBL" id="QBG34499.1"/>
    </source>
</evidence>